<keyword evidence="4" id="KW-1185">Reference proteome</keyword>
<comment type="caution">
    <text evidence="3">The sequence shown here is derived from an EMBL/GenBank/DDBJ whole genome shotgun (WGS) entry which is preliminary data.</text>
</comment>
<dbReference type="Pfam" id="PF00024">
    <property type="entry name" value="PAN_1"/>
    <property type="match status" value="1"/>
</dbReference>
<dbReference type="AlphaFoldDB" id="A0A812J5T3"/>
<sequence length="472" mass="51913">MPNETYIAQGIEVETAFPYDRSGKYFYFPAQEWEEKTGRDLSPHGTTQSISQFRNMFPVWSGIVRVWKNMLGVHGRREFGAKPDQWHRGDIIKVGIMCPPGFSLIPHDLDGPDAMHFETTSLQGCAEKCQEQVKCTSFEFSHSEALCSTFSLGLENLRTFSGRPNEWISCTRADLMGAEADVTLDALKPTTTVTTDPFAWKTSKGSCISAGKGKISSGVVNVGNMSSKDCHEACRNQLRCTAFQMAFTEPGVGICSLHTSVLVTGGSGLDGGLCSVKPTLVSCGEYNSEDCAESYAVADYHKSMLGFCQTLASAGVTMVSGVSRVESACFGRASMDAWCGLVSLSPGSASPAREIPYFVTGLRPLRLHFSDFLCLQESLNFTGTWGHFRRMFKMEHSESVVPHQNETRLAIREQVPALLREVPFQPGYQHPRRHTQQGRTRIHTVKSWRSLLRLCGGPLLGEGKTGLVCTLS</sequence>
<feature type="domain" description="Apple" evidence="2">
    <location>
        <begin position="223"/>
        <end position="243"/>
    </location>
</feature>
<proteinExistence type="predicted"/>
<dbReference type="Proteomes" id="UP000604046">
    <property type="component" value="Unassembled WGS sequence"/>
</dbReference>
<dbReference type="Pfam" id="PF14295">
    <property type="entry name" value="PAN_4"/>
    <property type="match status" value="1"/>
</dbReference>
<evidence type="ECO:0000259" key="2">
    <source>
        <dbReference type="Pfam" id="PF14295"/>
    </source>
</evidence>
<dbReference type="SUPFAM" id="SSF57414">
    <property type="entry name" value="Hairpin loop containing domain-like"/>
    <property type="match status" value="1"/>
</dbReference>
<evidence type="ECO:0000313" key="4">
    <source>
        <dbReference type="Proteomes" id="UP000604046"/>
    </source>
</evidence>
<dbReference type="OrthoDB" id="406877at2759"/>
<dbReference type="EMBL" id="CAJNDS010000359">
    <property type="protein sequence ID" value="CAE7197622.1"/>
    <property type="molecule type" value="Genomic_DNA"/>
</dbReference>
<name>A0A812J5T3_9DINO</name>
<evidence type="ECO:0000259" key="1">
    <source>
        <dbReference type="Pfam" id="PF00024"/>
    </source>
</evidence>
<reference evidence="3" key="1">
    <citation type="submission" date="2021-02" db="EMBL/GenBank/DDBJ databases">
        <authorList>
            <person name="Dougan E. K."/>
            <person name="Rhodes N."/>
            <person name="Thang M."/>
            <person name="Chan C."/>
        </authorList>
    </citation>
    <scope>NUCLEOTIDE SEQUENCE</scope>
</reference>
<evidence type="ECO:0000313" key="3">
    <source>
        <dbReference type="EMBL" id="CAE7197622.1"/>
    </source>
</evidence>
<feature type="domain" description="Apple" evidence="1">
    <location>
        <begin position="108"/>
        <end position="151"/>
    </location>
</feature>
<organism evidence="3 4">
    <name type="scientific">Symbiodinium natans</name>
    <dbReference type="NCBI Taxonomy" id="878477"/>
    <lineage>
        <taxon>Eukaryota</taxon>
        <taxon>Sar</taxon>
        <taxon>Alveolata</taxon>
        <taxon>Dinophyceae</taxon>
        <taxon>Suessiales</taxon>
        <taxon>Symbiodiniaceae</taxon>
        <taxon>Symbiodinium</taxon>
    </lineage>
</organism>
<gene>
    <name evidence="3" type="ORF">SNAT2548_LOCUS5619</name>
</gene>
<dbReference type="InterPro" id="IPR003609">
    <property type="entry name" value="Pan_app"/>
</dbReference>
<accession>A0A812J5T3</accession>
<protein>
    <recommendedName>
        <fullName evidence="1 2">Apple domain-containing protein</fullName>
    </recommendedName>
</protein>